<sequence length="307" mass="36276">MTDKKSDRKPRHVRNTASRACRRSLQSISPSNSHPQTQCPLFSTLPSEIRALIFEFALCQTVDRNRPFQKRNLNCRCNHDHLTHQSTTLLRTCRLVYCETRFIPLQSATHHVFDMSRETYNYPRLQSDRVNYLKHLSSQQGQQLYHLHYTMIVLGRAPLLKYITIAHLHWKRITWTVTTRPWHALASSWRQADTDRDYNFRNMQLPSTCQEVCLELETTAQDSERMPFLTGLFERCMSAGIKRRDGSILTFDNEQSDKFLWKGSEWLATERGIIEYNVSRFFWRSGVPRRQYTHLDHVDCLGTNHKQ</sequence>
<keyword evidence="3" id="KW-1185">Reference proteome</keyword>
<feature type="compositionally biased region" description="Polar residues" evidence="1">
    <location>
        <begin position="24"/>
        <end position="37"/>
    </location>
</feature>
<dbReference type="PANTHER" id="PTHR42085:SF8">
    <property type="entry name" value="F-BOX DOMAIN-CONTAINING PROTEIN"/>
    <property type="match status" value="1"/>
</dbReference>
<dbReference type="InterPro" id="IPR038883">
    <property type="entry name" value="AN11006-like"/>
</dbReference>
<dbReference type="Proteomes" id="UP000799428">
    <property type="component" value="Unassembled WGS sequence"/>
</dbReference>
<dbReference type="PANTHER" id="PTHR42085">
    <property type="entry name" value="F-BOX DOMAIN-CONTAINING PROTEIN"/>
    <property type="match status" value="1"/>
</dbReference>
<feature type="region of interest" description="Disordered" evidence="1">
    <location>
        <begin position="1"/>
        <end position="37"/>
    </location>
</feature>
<accession>A0A6G1KF27</accession>
<dbReference type="OrthoDB" id="288942at2759"/>
<evidence type="ECO:0000313" key="2">
    <source>
        <dbReference type="EMBL" id="KAF2711459.1"/>
    </source>
</evidence>
<protein>
    <submittedName>
        <fullName evidence="2">Uncharacterized protein</fullName>
    </submittedName>
</protein>
<dbReference type="AlphaFoldDB" id="A0A6G1KF27"/>
<reference evidence="2" key="1">
    <citation type="journal article" date="2020" name="Stud. Mycol.">
        <title>101 Dothideomycetes genomes: a test case for predicting lifestyles and emergence of pathogens.</title>
        <authorList>
            <person name="Haridas S."/>
            <person name="Albert R."/>
            <person name="Binder M."/>
            <person name="Bloem J."/>
            <person name="Labutti K."/>
            <person name="Salamov A."/>
            <person name="Andreopoulos B."/>
            <person name="Baker S."/>
            <person name="Barry K."/>
            <person name="Bills G."/>
            <person name="Bluhm B."/>
            <person name="Cannon C."/>
            <person name="Castanera R."/>
            <person name="Culley D."/>
            <person name="Daum C."/>
            <person name="Ezra D."/>
            <person name="Gonzalez J."/>
            <person name="Henrissat B."/>
            <person name="Kuo A."/>
            <person name="Liang C."/>
            <person name="Lipzen A."/>
            <person name="Lutzoni F."/>
            <person name="Magnuson J."/>
            <person name="Mondo S."/>
            <person name="Nolan M."/>
            <person name="Ohm R."/>
            <person name="Pangilinan J."/>
            <person name="Park H.-J."/>
            <person name="Ramirez L."/>
            <person name="Alfaro M."/>
            <person name="Sun H."/>
            <person name="Tritt A."/>
            <person name="Yoshinaga Y."/>
            <person name="Zwiers L.-H."/>
            <person name="Turgeon B."/>
            <person name="Goodwin S."/>
            <person name="Spatafora J."/>
            <person name="Crous P."/>
            <person name="Grigoriev I."/>
        </authorList>
    </citation>
    <scope>NUCLEOTIDE SEQUENCE</scope>
    <source>
        <strain evidence="2">CBS 279.74</strain>
    </source>
</reference>
<dbReference type="EMBL" id="MU005767">
    <property type="protein sequence ID" value="KAF2711459.1"/>
    <property type="molecule type" value="Genomic_DNA"/>
</dbReference>
<proteinExistence type="predicted"/>
<name>A0A6G1KF27_9PLEO</name>
<evidence type="ECO:0000313" key="3">
    <source>
        <dbReference type="Proteomes" id="UP000799428"/>
    </source>
</evidence>
<organism evidence="2 3">
    <name type="scientific">Pleomassaria siparia CBS 279.74</name>
    <dbReference type="NCBI Taxonomy" id="1314801"/>
    <lineage>
        <taxon>Eukaryota</taxon>
        <taxon>Fungi</taxon>
        <taxon>Dikarya</taxon>
        <taxon>Ascomycota</taxon>
        <taxon>Pezizomycotina</taxon>
        <taxon>Dothideomycetes</taxon>
        <taxon>Pleosporomycetidae</taxon>
        <taxon>Pleosporales</taxon>
        <taxon>Pleomassariaceae</taxon>
        <taxon>Pleomassaria</taxon>
    </lineage>
</organism>
<gene>
    <name evidence="2" type="ORF">K504DRAFT_220148</name>
</gene>
<evidence type="ECO:0000256" key="1">
    <source>
        <dbReference type="SAM" id="MobiDB-lite"/>
    </source>
</evidence>